<dbReference type="InterPro" id="IPR001611">
    <property type="entry name" value="Leu-rich_rpt"/>
</dbReference>
<dbReference type="OrthoDB" id="1711136at2759"/>
<dbReference type="AlphaFoldDB" id="A0A9P0GXV7"/>
<keyword evidence="6" id="KW-0175">Coiled coil</keyword>
<organism evidence="8 9">
    <name type="scientific">Nezara viridula</name>
    <name type="common">Southern green stink bug</name>
    <name type="synonym">Cimex viridulus</name>
    <dbReference type="NCBI Taxonomy" id="85310"/>
    <lineage>
        <taxon>Eukaryota</taxon>
        <taxon>Metazoa</taxon>
        <taxon>Ecdysozoa</taxon>
        <taxon>Arthropoda</taxon>
        <taxon>Hexapoda</taxon>
        <taxon>Insecta</taxon>
        <taxon>Pterygota</taxon>
        <taxon>Neoptera</taxon>
        <taxon>Paraneoptera</taxon>
        <taxon>Hemiptera</taxon>
        <taxon>Heteroptera</taxon>
        <taxon>Panheteroptera</taxon>
        <taxon>Pentatomomorpha</taxon>
        <taxon>Pentatomoidea</taxon>
        <taxon>Pentatomidae</taxon>
        <taxon>Pentatominae</taxon>
        <taxon>Nezara</taxon>
    </lineage>
</organism>
<keyword evidence="2" id="KW-0677">Repeat</keyword>
<keyword evidence="1" id="KW-0433">Leucine-rich repeat</keyword>
<dbReference type="InterPro" id="IPR001841">
    <property type="entry name" value="Znf_RING"/>
</dbReference>
<sequence>MPFSKKDKVDYKARLEYKLYLAREDPDVTFDLSDCDLKNVPKGIYSICKVLRKETLILKNNNLTSLSGGGNLGELNLLKTLDIRSNNLSFLPESISFLENLKELYLNNNLIKYLPEGILKLKNLRILSVPFNKLKRLPSNIEELNVLEELYLQGNPALCILPNTLSFCSHLSKLVLDIGRYTHPPDDVVHQGTVAILTFLGAKIGYEYKGIQCPISNDMLERNESVKSNVTFDQQLQARIAELEKKKEIKQKECLALEKDLAEQKNKELQLQNELKKDKNKLVEDLKKQQMKIAEEVLKFQNKKEAEREKLIEHIKQAESEADNVIAKMLDMNHAYREPWSIFQQQEIDRASERLIFQQNLNGDLKKKEILSDMENLLKNERSKLLDYEEAKAQTIKDSLIREAEWDSKVSQLLAAQERPLAWDTSEQEAAVAMLLERSDLESGRLRAQLGIIERQLKYLTAAEMKKARMDTSQITNELSEKRAQLSELLMDVLEQREARKSQLLDMLRRMEAVAHGEEDYWLVQYQKLLESQAVLDPDLVRLIVLAGLHKHLPLLMNLDLNELTFDQLKKGGVEVEEEAHAILKAVRSYLSDLIVPSAPFEEIPSAPSPTTTEYESECVVCMAAQCRVVYVPCGHLCCCQPCSQQIRQCPLCRRDIESKIHIIPS</sequence>
<dbReference type="SUPFAM" id="SSF52058">
    <property type="entry name" value="L domain-like"/>
    <property type="match status" value="1"/>
</dbReference>
<evidence type="ECO:0000256" key="5">
    <source>
        <dbReference type="PROSITE-ProRule" id="PRU00175"/>
    </source>
</evidence>
<dbReference type="PROSITE" id="PS51450">
    <property type="entry name" value="LRR"/>
    <property type="match status" value="1"/>
</dbReference>
<dbReference type="Gene3D" id="3.80.10.10">
    <property type="entry name" value="Ribonuclease Inhibitor"/>
    <property type="match status" value="1"/>
</dbReference>
<dbReference type="Gene3D" id="3.30.40.10">
    <property type="entry name" value="Zinc/RING finger domain, C3HC4 (zinc finger)"/>
    <property type="match status" value="1"/>
</dbReference>
<evidence type="ECO:0000259" key="7">
    <source>
        <dbReference type="PROSITE" id="PS50089"/>
    </source>
</evidence>
<keyword evidence="3 5" id="KW-0479">Metal-binding</keyword>
<reference evidence="8" key="1">
    <citation type="submission" date="2022-01" db="EMBL/GenBank/DDBJ databases">
        <authorList>
            <person name="King R."/>
        </authorList>
    </citation>
    <scope>NUCLEOTIDE SEQUENCE</scope>
</reference>
<keyword evidence="3 5" id="KW-0863">Zinc-finger</keyword>
<dbReference type="PANTHER" id="PTHR48051:SF47">
    <property type="entry name" value="LEUCINE RICH REPEAT AND STERILE ALPHA MOTIF CONTAINING 1"/>
    <property type="match status" value="1"/>
</dbReference>
<evidence type="ECO:0000256" key="3">
    <source>
        <dbReference type="ARBA" id="ARBA00022771"/>
    </source>
</evidence>
<gene>
    <name evidence="8" type="ORF">NEZAVI_LOCUS1385</name>
</gene>
<dbReference type="EMBL" id="OV725077">
    <property type="protein sequence ID" value="CAH1390133.1"/>
    <property type="molecule type" value="Genomic_DNA"/>
</dbReference>
<evidence type="ECO:0000313" key="8">
    <source>
        <dbReference type="EMBL" id="CAH1390133.1"/>
    </source>
</evidence>
<dbReference type="InterPro" id="IPR050216">
    <property type="entry name" value="LRR_domain-containing"/>
</dbReference>
<dbReference type="PANTHER" id="PTHR48051">
    <property type="match status" value="1"/>
</dbReference>
<evidence type="ECO:0000313" key="9">
    <source>
        <dbReference type="Proteomes" id="UP001152798"/>
    </source>
</evidence>
<name>A0A9P0GXV7_NEZVI</name>
<keyword evidence="9" id="KW-1185">Reference proteome</keyword>
<evidence type="ECO:0000256" key="4">
    <source>
        <dbReference type="ARBA" id="ARBA00022833"/>
    </source>
</evidence>
<evidence type="ECO:0000256" key="1">
    <source>
        <dbReference type="ARBA" id="ARBA00022614"/>
    </source>
</evidence>
<dbReference type="InterPro" id="IPR003591">
    <property type="entry name" value="Leu-rich_rpt_typical-subtyp"/>
</dbReference>
<dbReference type="SMART" id="SM00369">
    <property type="entry name" value="LRR_TYP"/>
    <property type="match status" value="3"/>
</dbReference>
<dbReference type="Proteomes" id="UP001152798">
    <property type="component" value="Chromosome 1"/>
</dbReference>
<dbReference type="GO" id="GO:0005737">
    <property type="term" value="C:cytoplasm"/>
    <property type="evidence" value="ECO:0007669"/>
    <property type="project" value="TreeGrafter"/>
</dbReference>
<protein>
    <recommendedName>
        <fullName evidence="7">RING-type domain-containing protein</fullName>
    </recommendedName>
</protein>
<evidence type="ECO:0000256" key="2">
    <source>
        <dbReference type="ARBA" id="ARBA00022737"/>
    </source>
</evidence>
<keyword evidence="4" id="KW-0862">Zinc</keyword>
<dbReference type="InterPro" id="IPR032675">
    <property type="entry name" value="LRR_dom_sf"/>
</dbReference>
<accession>A0A9P0GXV7</accession>
<dbReference type="SMART" id="SM00364">
    <property type="entry name" value="LRR_BAC"/>
    <property type="match status" value="3"/>
</dbReference>
<evidence type="ECO:0000256" key="6">
    <source>
        <dbReference type="SAM" id="Coils"/>
    </source>
</evidence>
<dbReference type="Pfam" id="PF13855">
    <property type="entry name" value="LRR_8"/>
    <property type="match status" value="1"/>
</dbReference>
<feature type="coiled-coil region" evidence="6">
    <location>
        <begin position="233"/>
        <end position="328"/>
    </location>
</feature>
<dbReference type="CDD" id="cd16515">
    <property type="entry name" value="RING-HC_LRSAM1"/>
    <property type="match status" value="1"/>
</dbReference>
<dbReference type="GO" id="GO:0008270">
    <property type="term" value="F:zinc ion binding"/>
    <property type="evidence" value="ECO:0007669"/>
    <property type="project" value="UniProtKB-KW"/>
</dbReference>
<proteinExistence type="predicted"/>
<feature type="domain" description="RING-type" evidence="7">
    <location>
        <begin position="619"/>
        <end position="654"/>
    </location>
</feature>
<dbReference type="SMART" id="SM00365">
    <property type="entry name" value="LRR_SD22"/>
    <property type="match status" value="2"/>
</dbReference>
<dbReference type="Pfam" id="PF13920">
    <property type="entry name" value="zf-C3HC4_3"/>
    <property type="match status" value="1"/>
</dbReference>
<dbReference type="SUPFAM" id="SSF57850">
    <property type="entry name" value="RING/U-box"/>
    <property type="match status" value="1"/>
</dbReference>
<dbReference type="PROSITE" id="PS50089">
    <property type="entry name" value="ZF_RING_2"/>
    <property type="match status" value="1"/>
</dbReference>
<dbReference type="InterPro" id="IPR013083">
    <property type="entry name" value="Znf_RING/FYVE/PHD"/>
</dbReference>